<evidence type="ECO:0000256" key="1">
    <source>
        <dbReference type="ARBA" id="ARBA00022737"/>
    </source>
</evidence>
<evidence type="ECO:0000259" key="5">
    <source>
        <dbReference type="PROSITE" id="PS51233"/>
    </source>
</evidence>
<dbReference type="InterPro" id="IPR002919">
    <property type="entry name" value="TIL_dom"/>
</dbReference>
<evidence type="ECO:0000313" key="6">
    <source>
        <dbReference type="EMBL" id="CAK8695007.1"/>
    </source>
</evidence>
<accession>A0ABP0GTU3</accession>
<evidence type="ECO:0000259" key="4">
    <source>
        <dbReference type="PROSITE" id="PS50184"/>
    </source>
</evidence>
<dbReference type="EMBL" id="CAWYQH010000141">
    <property type="protein sequence ID" value="CAK8695007.1"/>
    <property type="molecule type" value="Genomic_DNA"/>
</dbReference>
<reference evidence="6 7" key="1">
    <citation type="submission" date="2024-02" db="EMBL/GenBank/DDBJ databases">
        <authorList>
            <person name="Daric V."/>
            <person name="Darras S."/>
        </authorList>
    </citation>
    <scope>NUCLEOTIDE SEQUENCE [LARGE SCALE GENOMIC DNA]</scope>
</reference>
<dbReference type="Pfam" id="PF01826">
    <property type="entry name" value="TIL"/>
    <property type="match status" value="1"/>
</dbReference>
<dbReference type="SUPFAM" id="SSF57567">
    <property type="entry name" value="Serine protease inhibitors"/>
    <property type="match status" value="1"/>
</dbReference>
<evidence type="ECO:0000256" key="2">
    <source>
        <dbReference type="ARBA" id="ARBA00023157"/>
    </source>
</evidence>
<evidence type="ECO:0008006" key="8">
    <source>
        <dbReference type="Google" id="ProtNLM"/>
    </source>
</evidence>
<dbReference type="Pfam" id="PF00094">
    <property type="entry name" value="VWD"/>
    <property type="match status" value="1"/>
</dbReference>
<dbReference type="PANTHER" id="PTHR11339">
    <property type="entry name" value="EXTRACELLULAR MATRIX GLYCOPROTEIN RELATED"/>
    <property type="match status" value="1"/>
</dbReference>
<dbReference type="Pfam" id="PF08742">
    <property type="entry name" value="C8"/>
    <property type="match status" value="1"/>
</dbReference>
<keyword evidence="1" id="KW-0677">Repeat</keyword>
<gene>
    <name evidence="6" type="ORF">CVLEPA_LOCUS28314</name>
</gene>
<dbReference type="Gene3D" id="2.10.25.10">
    <property type="entry name" value="Laminin"/>
    <property type="match status" value="1"/>
</dbReference>
<evidence type="ECO:0000256" key="3">
    <source>
        <dbReference type="ARBA" id="ARBA00023180"/>
    </source>
</evidence>
<dbReference type="SMART" id="SM00832">
    <property type="entry name" value="C8"/>
    <property type="match status" value="1"/>
</dbReference>
<keyword evidence="7" id="KW-1185">Reference proteome</keyword>
<keyword evidence="2" id="KW-1015">Disulfide bond</keyword>
<evidence type="ECO:0000313" key="7">
    <source>
        <dbReference type="Proteomes" id="UP001642483"/>
    </source>
</evidence>
<dbReference type="InterPro" id="IPR001007">
    <property type="entry name" value="VWF_dom"/>
</dbReference>
<dbReference type="InterPro" id="IPR001846">
    <property type="entry name" value="VWF_type-D"/>
</dbReference>
<dbReference type="InterPro" id="IPR050780">
    <property type="entry name" value="Mucin_vWF_Thrombospondin_sf"/>
</dbReference>
<dbReference type="PROSITE" id="PS51233">
    <property type="entry name" value="VWFD"/>
    <property type="match status" value="1"/>
</dbReference>
<keyword evidence="3" id="KW-0325">Glycoprotein</keyword>
<protein>
    <recommendedName>
        <fullName evidence="8">VWFD domain-containing protein</fullName>
    </recommendedName>
</protein>
<dbReference type="PROSITE" id="PS50184">
    <property type="entry name" value="VWFC_2"/>
    <property type="match status" value="1"/>
</dbReference>
<name>A0ABP0GTU3_CLALP</name>
<dbReference type="SMART" id="SM00214">
    <property type="entry name" value="VWC"/>
    <property type="match status" value="1"/>
</dbReference>
<dbReference type="InterPro" id="IPR014853">
    <property type="entry name" value="VWF/SSPO/ZAN-like_Cys-rich_dom"/>
</dbReference>
<sequence length="729" mass="81245">MVVNPGTDEEDSITLVRGKRVEIGRYSNFTARFAGLYVFIDTPIGITLQWDKGTSITVKLAGEHSGKVEGLCGDYDQNSQNDFKTSGGIETGDRLIMAESWQVGMCSDPISVEDVDGCANNPARRSWAEARCAVLKTKFADCHSHVNYEPYYDRCVFDTCACDTGGECECFCTSIAAYAQACNSHGVHPYWRTQDMCPMQCDGYRIYNPCVSACPVTCDNFKTRAKIEEECKDSCVEGCSCKGKLVYDRKEKCCVERSFCICKVIDGVPYGDGDKIYTMSDECKSCYCMDHEIHCLGLPCPNTYLPPEMPCTIRYWLRKDTQKYNPFLLRPSRETCAVEIEKAIETCPPEQQNPCGFRCSNLCHSWSAATYECIHGARDECCFNCGQEFAQCLTGQVLRDRSTCISPQDCPCLLPNGNILAPGDNWDCRVTCIRYYCWNNALEESVLSGCKPEIEADVHKDVVEVTTEITAEYPSYTANSVKYPEKENIAVRKDVDTTQPVIVQEPEVPIMKMVEKGYADVLSDLTNLEVDKMTYDQEHAQHVETLLSAVIDKVSDEQFITDSSSDIDSFSTSPSTVVAPNDFSSSVPALALSEDGEHVPLTDVTVTVSDSINAEETTVISTPAFSYSIISEKAMCVDVNGIDRAYGECWRKSKDPCRVCTCFDHQEIQCTTQECKPDPVCDAGERLDLESADECCKSYRCVRSEYSVFSVSVVFSNGLQRKLVITYCK</sequence>
<dbReference type="Proteomes" id="UP001642483">
    <property type="component" value="Unassembled WGS sequence"/>
</dbReference>
<dbReference type="InterPro" id="IPR036084">
    <property type="entry name" value="Ser_inhib-like_sf"/>
</dbReference>
<proteinExistence type="predicted"/>
<feature type="domain" description="VWFD" evidence="5">
    <location>
        <begin position="1"/>
        <end position="109"/>
    </location>
</feature>
<comment type="caution">
    <text evidence="6">The sequence shown here is derived from an EMBL/GenBank/DDBJ whole genome shotgun (WGS) entry which is preliminary data.</text>
</comment>
<feature type="domain" description="VWFC" evidence="4">
    <location>
        <begin position="634"/>
        <end position="702"/>
    </location>
</feature>
<organism evidence="6 7">
    <name type="scientific">Clavelina lepadiformis</name>
    <name type="common">Light-bulb sea squirt</name>
    <name type="synonym">Ascidia lepadiformis</name>
    <dbReference type="NCBI Taxonomy" id="159417"/>
    <lineage>
        <taxon>Eukaryota</taxon>
        <taxon>Metazoa</taxon>
        <taxon>Chordata</taxon>
        <taxon>Tunicata</taxon>
        <taxon>Ascidiacea</taxon>
        <taxon>Aplousobranchia</taxon>
        <taxon>Clavelinidae</taxon>
        <taxon>Clavelina</taxon>
    </lineage>
</organism>
<dbReference type="CDD" id="cd19941">
    <property type="entry name" value="TIL"/>
    <property type="match status" value="1"/>
</dbReference>
<dbReference type="PANTHER" id="PTHR11339:SF393">
    <property type="entry name" value="VWFD DOMAIN-CONTAINING PROTEIN"/>
    <property type="match status" value="1"/>
</dbReference>
<dbReference type="SUPFAM" id="SSF57603">
    <property type="entry name" value="FnI-like domain"/>
    <property type="match status" value="1"/>
</dbReference>